<dbReference type="Pfam" id="PF26216">
    <property type="entry name" value="GDPGP1_C"/>
    <property type="match status" value="1"/>
</dbReference>
<evidence type="ECO:0000256" key="9">
    <source>
        <dbReference type="ARBA" id="ARBA00022679"/>
    </source>
</evidence>
<evidence type="ECO:0000256" key="13">
    <source>
        <dbReference type="SAM" id="MobiDB-lite"/>
    </source>
</evidence>
<keyword evidence="8" id="KW-0344">Guanine-nucleotide releasing factor</keyword>
<evidence type="ECO:0000256" key="11">
    <source>
        <dbReference type="ARBA" id="ARBA00022741"/>
    </source>
</evidence>
<evidence type="ECO:0000256" key="4">
    <source>
        <dbReference type="ARBA" id="ARBA00006451"/>
    </source>
</evidence>
<dbReference type="Proteomes" id="UP001295684">
    <property type="component" value="Unassembled WGS sequence"/>
</dbReference>
<dbReference type="EMBL" id="CAMPGE010014174">
    <property type="protein sequence ID" value="CAI2372862.1"/>
    <property type="molecule type" value="Genomic_DNA"/>
</dbReference>
<dbReference type="InterPro" id="IPR058865">
    <property type="entry name" value="GDPGP1_C"/>
</dbReference>
<dbReference type="Pfam" id="PF26217">
    <property type="entry name" value="GDPGP1_N"/>
    <property type="match status" value="1"/>
</dbReference>
<dbReference type="GO" id="GO:0016787">
    <property type="term" value="F:hydrolase activity"/>
    <property type="evidence" value="ECO:0007669"/>
    <property type="project" value="UniProtKB-KW"/>
</dbReference>
<feature type="region of interest" description="Disordered" evidence="13">
    <location>
        <begin position="244"/>
        <end position="265"/>
    </location>
</feature>
<evidence type="ECO:0000256" key="1">
    <source>
        <dbReference type="ARBA" id="ARBA00000063"/>
    </source>
</evidence>
<keyword evidence="9" id="KW-0808">Transferase</keyword>
<dbReference type="GO" id="GO:0080048">
    <property type="term" value="F:GDP-D-glucose phosphorylase activity"/>
    <property type="evidence" value="ECO:0007669"/>
    <property type="project" value="UniProtKB-EC"/>
</dbReference>
<evidence type="ECO:0000256" key="8">
    <source>
        <dbReference type="ARBA" id="ARBA00022658"/>
    </source>
</evidence>
<comment type="function">
    <text evidence="2">Specific and highly efficient GDP-D-glucose phosphorylase regulating the levels of GDP-D-glucose in cells.</text>
</comment>
<evidence type="ECO:0000256" key="7">
    <source>
        <dbReference type="ARBA" id="ARBA00022490"/>
    </source>
</evidence>
<comment type="catalytic activity">
    <reaction evidence="1">
        <text>GDP-alpha-D-glucose + phosphate = alpha-D-glucose 1-phosphate + GDP + H(+)</text>
        <dbReference type="Rhea" id="RHEA:30387"/>
        <dbReference type="ChEBI" id="CHEBI:15378"/>
        <dbReference type="ChEBI" id="CHEBI:43474"/>
        <dbReference type="ChEBI" id="CHEBI:58189"/>
        <dbReference type="ChEBI" id="CHEBI:58601"/>
        <dbReference type="ChEBI" id="CHEBI:62230"/>
        <dbReference type="EC" id="2.7.7.78"/>
    </reaction>
</comment>
<accession>A0AAD2CWH2</accession>
<evidence type="ECO:0000256" key="10">
    <source>
        <dbReference type="ARBA" id="ARBA00022695"/>
    </source>
</evidence>
<dbReference type="AlphaFoldDB" id="A0AAD2CWH2"/>
<evidence type="ECO:0000256" key="12">
    <source>
        <dbReference type="ARBA" id="ARBA00022801"/>
    </source>
</evidence>
<keyword evidence="11" id="KW-0547">Nucleotide-binding</keyword>
<evidence type="ECO:0000313" key="17">
    <source>
        <dbReference type="Proteomes" id="UP001295684"/>
    </source>
</evidence>
<keyword evidence="12" id="KW-0378">Hydrolase</keyword>
<dbReference type="PANTHER" id="PTHR20884:SF8">
    <property type="entry name" value="GDP-D-GLUCOSE PHOSPHORYLASE 1"/>
    <property type="match status" value="1"/>
</dbReference>
<comment type="subcellular location">
    <subcellularLocation>
        <location evidence="3">Cytoplasm</location>
    </subcellularLocation>
</comment>
<protein>
    <recommendedName>
        <fullName evidence="6">GDP-D-glucose phosphorylase 1</fullName>
        <ecNumber evidence="5">2.7.7.78</ecNumber>
    </recommendedName>
</protein>
<dbReference type="EC" id="2.7.7.78" evidence="5"/>
<evidence type="ECO:0000256" key="3">
    <source>
        <dbReference type="ARBA" id="ARBA00004496"/>
    </source>
</evidence>
<gene>
    <name evidence="16" type="ORF">ECRASSUSDP1_LOCUS14196</name>
</gene>
<reference evidence="16" key="1">
    <citation type="submission" date="2023-07" db="EMBL/GenBank/DDBJ databases">
        <authorList>
            <consortium name="AG Swart"/>
            <person name="Singh M."/>
            <person name="Singh A."/>
            <person name="Seah K."/>
            <person name="Emmerich C."/>
        </authorList>
    </citation>
    <scope>NUCLEOTIDE SEQUENCE</scope>
    <source>
        <strain evidence="16">DP1</strain>
    </source>
</reference>
<evidence type="ECO:0000256" key="5">
    <source>
        <dbReference type="ARBA" id="ARBA00012507"/>
    </source>
</evidence>
<evidence type="ECO:0000256" key="2">
    <source>
        <dbReference type="ARBA" id="ARBA00003049"/>
    </source>
</evidence>
<proteinExistence type="inferred from homology"/>
<dbReference type="PANTHER" id="PTHR20884">
    <property type="entry name" value="GDP-D-GLUCOSE PHOSPHORYLASE 1"/>
    <property type="match status" value="1"/>
</dbReference>
<sequence length="376" mass="43311">MEDKIFLEQSKFRSVEESSIVAFYNPRHDVNRFFAKGDEEDDDDNSLDLDDDLNVFKNEGTDSDLIEQNKDKILYYVDLENEEIIDADKRESSKEDCDDCEEEVDSSVHPVLFNQFPLGKDHNILLMFATAGLPQVLSDEILDLLFQIFRLFPDRHLRIGYNSMGAECWINNLHFHLLSTDNVFSEVEDTKKFPIEDAPLVKILDSTLQHKSEDEINMYSVGVEFYITEEWPVKAFVVKPLKRDEEESKDEEPKEDNTFGDSPDPTASVAHAVGGILNILIDSNTPHNLLISDQGEAVYVIPRKFDLLINAANFSTEFNDLCGLVKCKDEKTFENLTDSQYKKFLKKEVSLDTEAFTKIKDELITKFVKEYECTEY</sequence>
<dbReference type="InterPro" id="IPR058866">
    <property type="entry name" value="GDPGP1_N"/>
</dbReference>
<dbReference type="InterPro" id="IPR026506">
    <property type="entry name" value="GDPGP"/>
</dbReference>
<evidence type="ECO:0000259" key="15">
    <source>
        <dbReference type="Pfam" id="PF26217"/>
    </source>
</evidence>
<comment type="caution">
    <text evidence="16">The sequence shown here is derived from an EMBL/GenBank/DDBJ whole genome shotgun (WGS) entry which is preliminary data.</text>
</comment>
<feature type="compositionally biased region" description="Basic and acidic residues" evidence="13">
    <location>
        <begin position="244"/>
        <end position="257"/>
    </location>
</feature>
<keyword evidence="10" id="KW-0548">Nucleotidyltransferase</keyword>
<dbReference type="GO" id="GO:0006006">
    <property type="term" value="P:glucose metabolic process"/>
    <property type="evidence" value="ECO:0007669"/>
    <property type="project" value="TreeGrafter"/>
</dbReference>
<dbReference type="GO" id="GO:0005085">
    <property type="term" value="F:guanyl-nucleotide exchange factor activity"/>
    <property type="evidence" value="ECO:0007669"/>
    <property type="project" value="UniProtKB-KW"/>
</dbReference>
<keyword evidence="7" id="KW-0963">Cytoplasm</keyword>
<evidence type="ECO:0000256" key="6">
    <source>
        <dbReference type="ARBA" id="ARBA00018857"/>
    </source>
</evidence>
<evidence type="ECO:0000313" key="16">
    <source>
        <dbReference type="EMBL" id="CAI2372862.1"/>
    </source>
</evidence>
<evidence type="ECO:0000259" key="14">
    <source>
        <dbReference type="Pfam" id="PF26216"/>
    </source>
</evidence>
<keyword evidence="17" id="KW-1185">Reference proteome</keyword>
<dbReference type="GO" id="GO:0005737">
    <property type="term" value="C:cytoplasm"/>
    <property type="evidence" value="ECO:0007669"/>
    <property type="project" value="UniProtKB-SubCell"/>
</dbReference>
<dbReference type="GO" id="GO:0000166">
    <property type="term" value="F:nucleotide binding"/>
    <property type="evidence" value="ECO:0007669"/>
    <property type="project" value="UniProtKB-KW"/>
</dbReference>
<comment type="similarity">
    <text evidence="4">Belongs to the GDPGP1 family.</text>
</comment>
<feature type="domain" description="GDPGP1-like C-terminal" evidence="14">
    <location>
        <begin position="208"/>
        <end position="366"/>
    </location>
</feature>
<feature type="domain" description="GDPGP1-like N-terminal" evidence="15">
    <location>
        <begin position="80"/>
        <end position="177"/>
    </location>
</feature>
<name>A0AAD2CWH2_EUPCR</name>
<organism evidence="16 17">
    <name type="scientific">Euplotes crassus</name>
    <dbReference type="NCBI Taxonomy" id="5936"/>
    <lineage>
        <taxon>Eukaryota</taxon>
        <taxon>Sar</taxon>
        <taxon>Alveolata</taxon>
        <taxon>Ciliophora</taxon>
        <taxon>Intramacronucleata</taxon>
        <taxon>Spirotrichea</taxon>
        <taxon>Hypotrichia</taxon>
        <taxon>Euplotida</taxon>
        <taxon>Euplotidae</taxon>
        <taxon>Moneuplotes</taxon>
    </lineage>
</organism>